<comment type="caution">
    <text evidence="6">The sequence shown here is derived from an EMBL/GenBank/DDBJ whole genome shotgun (WGS) entry which is preliminary data.</text>
</comment>
<evidence type="ECO:0000256" key="2">
    <source>
        <dbReference type="ARBA" id="ARBA00022737"/>
    </source>
</evidence>
<dbReference type="OrthoDB" id="185373at2759"/>
<dbReference type="GO" id="GO:0009451">
    <property type="term" value="P:RNA modification"/>
    <property type="evidence" value="ECO:0007669"/>
    <property type="project" value="InterPro"/>
</dbReference>
<dbReference type="GO" id="GO:0099402">
    <property type="term" value="P:plant organ development"/>
    <property type="evidence" value="ECO:0007669"/>
    <property type="project" value="UniProtKB-ARBA"/>
</dbReference>
<feature type="repeat" description="PPR" evidence="3">
    <location>
        <begin position="244"/>
        <end position="278"/>
    </location>
</feature>
<dbReference type="Gene3D" id="3.30.430.20">
    <property type="entry name" value="Gnk2 domain, C-X8-C-X2-C motif"/>
    <property type="match status" value="2"/>
</dbReference>
<dbReference type="GO" id="GO:0003723">
    <property type="term" value="F:RNA binding"/>
    <property type="evidence" value="ECO:0007669"/>
    <property type="project" value="InterPro"/>
</dbReference>
<dbReference type="Pfam" id="PF01535">
    <property type="entry name" value="PPR"/>
    <property type="match status" value="5"/>
</dbReference>
<dbReference type="NCBIfam" id="TIGR00756">
    <property type="entry name" value="PPR"/>
    <property type="match status" value="5"/>
</dbReference>
<feature type="domain" description="Gnk2-homologous" evidence="5">
    <location>
        <begin position="544"/>
        <end position="647"/>
    </location>
</feature>
<dbReference type="CDD" id="cd23509">
    <property type="entry name" value="Gnk2-like"/>
    <property type="match status" value="2"/>
</dbReference>
<dbReference type="AlphaFoldDB" id="A0A834Y5D1"/>
<dbReference type="EMBL" id="JABCRI010000750">
    <property type="protein sequence ID" value="KAF8369460.1"/>
    <property type="molecule type" value="Genomic_DNA"/>
</dbReference>
<dbReference type="Gene3D" id="1.25.40.10">
    <property type="entry name" value="Tetratricopeptide repeat domain"/>
    <property type="match status" value="4"/>
</dbReference>
<proteinExistence type="predicted"/>
<dbReference type="Pfam" id="PF13041">
    <property type="entry name" value="PPR_2"/>
    <property type="match status" value="3"/>
</dbReference>
<keyword evidence="4" id="KW-0812">Transmembrane</keyword>
<dbReference type="FunFam" id="3.30.430.20:FF:000003">
    <property type="entry name" value="Cysteine-rich RLK (RECEPTOR-like protein kinase) 10"/>
    <property type="match status" value="1"/>
</dbReference>
<dbReference type="InterPro" id="IPR011990">
    <property type="entry name" value="TPR-like_helical_dom_sf"/>
</dbReference>
<keyword evidence="2" id="KW-0677">Repeat</keyword>
<protein>
    <recommendedName>
        <fullName evidence="5">Gnk2-homologous domain-containing protein</fullName>
    </recommendedName>
</protein>
<dbReference type="PANTHER" id="PTHR47926:SF452">
    <property type="entry name" value="PENTATRICOPEPTIDE REPEAT-CONTAINING PROTEIN"/>
    <property type="match status" value="1"/>
</dbReference>
<dbReference type="InterPro" id="IPR038408">
    <property type="entry name" value="GNK2_sf"/>
</dbReference>
<feature type="transmembrane region" description="Helical" evidence="4">
    <location>
        <begin position="786"/>
        <end position="808"/>
    </location>
</feature>
<name>A0A834Y5D1_TETSI</name>
<dbReference type="InterPro" id="IPR002902">
    <property type="entry name" value="GNK2"/>
</dbReference>
<evidence type="ECO:0000256" key="1">
    <source>
        <dbReference type="ARBA" id="ARBA00022729"/>
    </source>
</evidence>
<dbReference type="PANTHER" id="PTHR47926">
    <property type="entry name" value="PENTATRICOPEPTIDE REPEAT-CONTAINING PROTEIN"/>
    <property type="match status" value="1"/>
</dbReference>
<organism evidence="6 7">
    <name type="scientific">Tetracentron sinense</name>
    <name type="common">Spur-leaf</name>
    <dbReference type="NCBI Taxonomy" id="13715"/>
    <lineage>
        <taxon>Eukaryota</taxon>
        <taxon>Viridiplantae</taxon>
        <taxon>Streptophyta</taxon>
        <taxon>Embryophyta</taxon>
        <taxon>Tracheophyta</taxon>
        <taxon>Spermatophyta</taxon>
        <taxon>Magnoliopsida</taxon>
        <taxon>Trochodendrales</taxon>
        <taxon>Trochodendraceae</taxon>
        <taxon>Tetracentron</taxon>
    </lineage>
</organism>
<keyword evidence="7" id="KW-1185">Reference proteome</keyword>
<dbReference type="InterPro" id="IPR002885">
    <property type="entry name" value="PPR_rpt"/>
</dbReference>
<feature type="repeat" description="PPR" evidence="3">
    <location>
        <begin position="135"/>
        <end position="165"/>
    </location>
</feature>
<dbReference type="FunFam" id="1.25.40.10:FF:000158">
    <property type="entry name" value="pentatricopeptide repeat-containing protein At2g33680"/>
    <property type="match status" value="1"/>
</dbReference>
<feature type="repeat" description="PPR" evidence="3">
    <location>
        <begin position="1"/>
        <end position="34"/>
    </location>
</feature>
<gene>
    <name evidence="6" type="ORF">HHK36_032523</name>
</gene>
<dbReference type="Pfam" id="PF01657">
    <property type="entry name" value="Stress-antifung"/>
    <property type="match status" value="2"/>
</dbReference>
<feature type="repeat" description="PPR" evidence="3">
    <location>
        <begin position="486"/>
        <end position="521"/>
    </location>
</feature>
<sequence length="819" mass="91732">MGSQNALLNLYCEQGKWRELTVFYQQIRKQGFQPNSFTFSLLLKSFSSSQPSLLHQGQAIHGDATKRGFIECDRYVTNSLITMYAQFKSLHSARKVFDEIPIPSSVCWNTVVSNFFRARDCTGAHELFARMQYPNDITWSAMVAGYTQNGQAEDALRVFKQMRGELDETGSCLSPNSHTIASVLSACGQLRDLSFGEQVHGFTVIISTYVENDVFVGSILVDMYGRCGWPKLARLVFDLMVEKCVVAWSVLIATYVRNECPSLAIEAFREMVYEGAEPNYVTLTTLITAHVLNLLLGKELHGFIVRRREIEPDIFVMTSLIDMYGKCNYMVYARRIFQKGKAYPGCIATAMWNATISGYVANNCLIEAWDVFRSMNQGDGTKPNSVTMAIVLPLCARSTWLLYGKEIHCYALKKSLDEDIQVGNGILDMYSKCGMLRLAENQFSRMTKKNPISWTSMIDGYGMHGDGESAIKVFQSMVRERDVKPDHVTFVALISACSHAGLVEEGLRYFGAMFKEYGIVPMEENYGSVVDLLARAGRLKEAKDLIATMPIKPGSYTPNSTYRMNLDTLLSTLSTNATPKDGFYNATAGQDPDKVYALYLCKGDIASDICAKCVNTSSRAIIEPCPIQKKATIWYEDCMLRYSNESIFSKMESRPNFHMPYRQNFSDVDQFDNLLGHLVDRLLIQASSGSSSKKFATGEVELNNFQKIYGLAQCTPDISQRDCSKCLQGAINDIPQCCSGYVGARIVQPSCNLRYELYRFYEYPTASPPLASTTTTHGKGSSSPTLVIIVVPTVIGVILLCIICFFLWRRKPKETIEGK</sequence>
<keyword evidence="1" id="KW-0732">Signal</keyword>
<keyword evidence="4" id="KW-0472">Membrane</keyword>
<dbReference type="FunFam" id="3.30.430.20:FF:000002">
    <property type="entry name" value="Cysteine-rich receptor-like protein kinase 10"/>
    <property type="match status" value="1"/>
</dbReference>
<reference evidence="6 7" key="1">
    <citation type="submission" date="2020-04" db="EMBL/GenBank/DDBJ databases">
        <title>Plant Genome Project.</title>
        <authorList>
            <person name="Zhang R.-G."/>
        </authorList>
    </citation>
    <scope>NUCLEOTIDE SEQUENCE [LARGE SCALE GENOMIC DNA]</scope>
    <source>
        <strain evidence="6">YNK0</strain>
        <tissue evidence="6">Leaf</tissue>
    </source>
</reference>
<evidence type="ECO:0000256" key="3">
    <source>
        <dbReference type="PROSITE-ProRule" id="PRU00708"/>
    </source>
</evidence>
<feature type="repeat" description="PPR" evidence="3">
    <location>
        <begin position="450"/>
        <end position="485"/>
    </location>
</feature>
<dbReference type="PROSITE" id="PS51375">
    <property type="entry name" value="PPR"/>
    <property type="match status" value="5"/>
</dbReference>
<evidence type="ECO:0000313" key="6">
    <source>
        <dbReference type="EMBL" id="KAF8369460.1"/>
    </source>
</evidence>
<keyword evidence="4" id="KW-1133">Transmembrane helix</keyword>
<dbReference type="Proteomes" id="UP000655225">
    <property type="component" value="Unassembled WGS sequence"/>
</dbReference>
<dbReference type="PROSITE" id="PS51473">
    <property type="entry name" value="GNK2"/>
    <property type="match status" value="2"/>
</dbReference>
<feature type="domain" description="Gnk2-homologous" evidence="5">
    <location>
        <begin position="653"/>
        <end position="760"/>
    </location>
</feature>
<accession>A0A834Y5D1</accession>
<dbReference type="InterPro" id="IPR046960">
    <property type="entry name" value="PPR_At4g14850-like_plant"/>
</dbReference>
<evidence type="ECO:0000256" key="4">
    <source>
        <dbReference type="SAM" id="Phobius"/>
    </source>
</evidence>
<evidence type="ECO:0000259" key="5">
    <source>
        <dbReference type="PROSITE" id="PS51473"/>
    </source>
</evidence>
<evidence type="ECO:0000313" key="7">
    <source>
        <dbReference type="Proteomes" id="UP000655225"/>
    </source>
</evidence>